<reference evidence="2" key="1">
    <citation type="submission" date="2011-05" db="EMBL/GenBank/DDBJ databases">
        <title>Insights into the evolution of the great apes provided by the gorilla genome.</title>
        <authorList>
            <person name="Scally A."/>
        </authorList>
    </citation>
    <scope>NUCLEOTIDE SEQUENCE [LARGE SCALE GENOMIC DNA]</scope>
</reference>
<dbReference type="GeneTree" id="ENSGT00910000147205"/>
<reference evidence="1" key="4">
    <citation type="submission" date="2025-09" db="UniProtKB">
        <authorList>
            <consortium name="Ensembl"/>
        </authorList>
    </citation>
    <scope>IDENTIFICATION</scope>
</reference>
<keyword evidence="2" id="KW-1185">Reference proteome</keyword>
<accession>A0A2I2YNS2</accession>
<dbReference type="AlphaFoldDB" id="A0A2I2YNS2"/>
<name>A0A2I2YNS2_GORGO</name>
<reference evidence="1" key="3">
    <citation type="submission" date="2025-08" db="UniProtKB">
        <authorList>
            <consortium name="Ensembl"/>
        </authorList>
    </citation>
    <scope>IDENTIFICATION</scope>
</reference>
<dbReference type="Bgee" id="ENSGGOG00000038518">
    <property type="expression patterns" value="Expressed in testis and 3 other cell types or tissues"/>
</dbReference>
<dbReference type="EMBL" id="CABD030006739">
    <property type="status" value="NOT_ANNOTATED_CDS"/>
    <property type="molecule type" value="Genomic_DNA"/>
</dbReference>
<evidence type="ECO:0000313" key="2">
    <source>
        <dbReference type="Proteomes" id="UP000001519"/>
    </source>
</evidence>
<dbReference type="InParanoid" id="A0A2I2YNS2"/>
<organism evidence="1 2">
    <name type="scientific">Gorilla gorilla gorilla</name>
    <name type="common">Western lowland gorilla</name>
    <dbReference type="NCBI Taxonomy" id="9595"/>
    <lineage>
        <taxon>Eukaryota</taxon>
        <taxon>Metazoa</taxon>
        <taxon>Chordata</taxon>
        <taxon>Craniata</taxon>
        <taxon>Vertebrata</taxon>
        <taxon>Euteleostomi</taxon>
        <taxon>Mammalia</taxon>
        <taxon>Eutheria</taxon>
        <taxon>Euarchontoglires</taxon>
        <taxon>Primates</taxon>
        <taxon>Haplorrhini</taxon>
        <taxon>Catarrhini</taxon>
        <taxon>Hominidae</taxon>
        <taxon>Gorilla</taxon>
    </lineage>
</organism>
<dbReference type="Ensembl" id="ENSGGOT00000052789.1">
    <property type="protein sequence ID" value="ENSGGOP00000036622.1"/>
    <property type="gene ID" value="ENSGGOG00000038518.1"/>
</dbReference>
<dbReference type="OMA" id="CATDFHM"/>
<reference evidence="1 2" key="2">
    <citation type="journal article" date="2012" name="Nature">
        <title>Insights into hominid evolution from the gorilla genome sequence.</title>
        <authorList>
            <person name="Scally A."/>
            <person name="Dutheil J.Y."/>
            <person name="Hillier L.W."/>
            <person name="Jordan G.E."/>
            <person name="Goodhead I."/>
            <person name="Herrero J."/>
            <person name="Hobolth A."/>
            <person name="Lappalainen T."/>
            <person name="Mailund T."/>
            <person name="Marques-Bonet T."/>
            <person name="McCarthy S."/>
            <person name="Montgomery S.H."/>
            <person name="Schwalie P.C."/>
            <person name="Tang Y.A."/>
            <person name="Ward M.C."/>
            <person name="Xue Y."/>
            <person name="Yngvadottir B."/>
            <person name="Alkan C."/>
            <person name="Andersen L.N."/>
            <person name="Ayub Q."/>
            <person name="Ball E.V."/>
            <person name="Beal K."/>
            <person name="Bradley B.J."/>
            <person name="Chen Y."/>
            <person name="Clee C.M."/>
            <person name="Fitzgerald S."/>
            <person name="Graves T.A."/>
            <person name="Gu Y."/>
            <person name="Heath P."/>
            <person name="Heger A."/>
            <person name="Karakoc E."/>
            <person name="Kolb-Kokocinski A."/>
            <person name="Laird G.K."/>
            <person name="Lunter G."/>
            <person name="Meader S."/>
            <person name="Mort M."/>
            <person name="Mullikin J.C."/>
            <person name="Munch K."/>
            <person name="O'Connor T.D."/>
            <person name="Phillips A.D."/>
            <person name="Prado-Martinez J."/>
            <person name="Rogers A.S."/>
            <person name="Sajjadian S."/>
            <person name="Schmidt D."/>
            <person name="Shaw K."/>
            <person name="Simpson J.T."/>
            <person name="Stenson P.D."/>
            <person name="Turner D.J."/>
            <person name="Vigilant L."/>
            <person name="Vilella A.J."/>
            <person name="Whitener W."/>
            <person name="Zhu B."/>
            <person name="Cooper D.N."/>
            <person name="de Jong P."/>
            <person name="Dermitzakis E.T."/>
            <person name="Eichler E.E."/>
            <person name="Flicek P."/>
            <person name="Goldman N."/>
            <person name="Mundy N.I."/>
            <person name="Ning Z."/>
            <person name="Odom D.T."/>
            <person name="Ponting C.P."/>
            <person name="Quail M.A."/>
            <person name="Ryder O.A."/>
            <person name="Searle S.M."/>
            <person name="Warren W.C."/>
            <person name="Wilson R.K."/>
            <person name="Schierup M.H."/>
            <person name="Rogers J."/>
            <person name="Tyler-Smith C."/>
            <person name="Durbin R."/>
        </authorList>
    </citation>
    <scope>NUCLEOTIDE SEQUENCE [LARGE SCALE GENOMIC DNA]</scope>
</reference>
<proteinExistence type="predicted"/>
<evidence type="ECO:0000313" key="1">
    <source>
        <dbReference type="Ensembl" id="ENSGGOP00000036622.1"/>
    </source>
</evidence>
<protein>
    <submittedName>
        <fullName evidence="1">Uncharacterized protein</fullName>
    </submittedName>
</protein>
<dbReference type="Proteomes" id="UP000001519">
    <property type="component" value="Chromosome 1"/>
</dbReference>
<sequence length="54" mass="5800">MLIQVGCLKPRSHPRAGLGAQLPGSLSSPGCTTDLHMLDSRIQQRMSPTSSFHP</sequence>